<dbReference type="Gene3D" id="3.50.50.60">
    <property type="entry name" value="FAD/NAD(P)-binding domain"/>
    <property type="match status" value="2"/>
</dbReference>
<dbReference type="RefSeq" id="XP_070898110.1">
    <property type="nucleotide sequence ID" value="XM_071045865.1"/>
</dbReference>
<evidence type="ECO:0000313" key="1">
    <source>
        <dbReference type="EMBL" id="KAL2848202.1"/>
    </source>
</evidence>
<evidence type="ECO:0000313" key="2">
    <source>
        <dbReference type="Proteomes" id="UP001610444"/>
    </source>
</evidence>
<gene>
    <name evidence="1" type="ORF">BJX68DRAFT_267649</name>
</gene>
<dbReference type="InterPro" id="IPR036188">
    <property type="entry name" value="FAD/NAD-bd_sf"/>
</dbReference>
<protein>
    <recommendedName>
        <fullName evidence="3">Alpha-galactosidase</fullName>
    </recommendedName>
</protein>
<dbReference type="Proteomes" id="UP001610444">
    <property type="component" value="Unassembled WGS sequence"/>
</dbReference>
<accession>A0ABR4KA52</accession>
<keyword evidence="2" id="KW-1185">Reference proteome</keyword>
<organism evidence="1 2">
    <name type="scientific">Aspergillus pseudodeflectus</name>
    <dbReference type="NCBI Taxonomy" id="176178"/>
    <lineage>
        <taxon>Eukaryota</taxon>
        <taxon>Fungi</taxon>
        <taxon>Dikarya</taxon>
        <taxon>Ascomycota</taxon>
        <taxon>Pezizomycotina</taxon>
        <taxon>Eurotiomycetes</taxon>
        <taxon>Eurotiomycetidae</taxon>
        <taxon>Eurotiales</taxon>
        <taxon>Aspergillaceae</taxon>
        <taxon>Aspergillus</taxon>
        <taxon>Aspergillus subgen. Nidulantes</taxon>
    </lineage>
</organism>
<dbReference type="SUPFAM" id="SSF51905">
    <property type="entry name" value="FAD/NAD(P)-binding domain"/>
    <property type="match status" value="1"/>
</dbReference>
<name>A0ABR4KA52_9EURO</name>
<reference evidence="1 2" key="1">
    <citation type="submission" date="2024-07" db="EMBL/GenBank/DDBJ databases">
        <title>Section-level genome sequencing and comparative genomics of Aspergillus sections Usti and Cavernicolus.</title>
        <authorList>
            <consortium name="Lawrence Berkeley National Laboratory"/>
            <person name="Nybo J.L."/>
            <person name="Vesth T.C."/>
            <person name="Theobald S."/>
            <person name="Frisvad J.C."/>
            <person name="Larsen T.O."/>
            <person name="Kjaerboelling I."/>
            <person name="Rothschild-Mancinelli K."/>
            <person name="Lyhne E.K."/>
            <person name="Kogle M.E."/>
            <person name="Barry K."/>
            <person name="Clum A."/>
            <person name="Na H."/>
            <person name="Ledsgaard L."/>
            <person name="Lin J."/>
            <person name="Lipzen A."/>
            <person name="Kuo A."/>
            <person name="Riley R."/>
            <person name="Mondo S."/>
            <person name="LaButti K."/>
            <person name="Haridas S."/>
            <person name="Pangalinan J."/>
            <person name="Salamov A.A."/>
            <person name="Simmons B.A."/>
            <person name="Magnuson J.K."/>
            <person name="Chen J."/>
            <person name="Drula E."/>
            <person name="Henrissat B."/>
            <person name="Wiebenga A."/>
            <person name="Lubbers R.J."/>
            <person name="Gomes A.C."/>
            <person name="Macurrencykelacurrency M.R."/>
            <person name="Stajich J."/>
            <person name="Grigoriev I.V."/>
            <person name="Mortensen U.H."/>
            <person name="De vries R.P."/>
            <person name="Baker S.E."/>
            <person name="Andersen M.R."/>
        </authorList>
    </citation>
    <scope>NUCLEOTIDE SEQUENCE [LARGE SCALE GENOMIC DNA]</scope>
    <source>
        <strain evidence="1 2">CBS 756.74</strain>
    </source>
</reference>
<sequence length="225" mass="24799">MPADFRAAARNQVSFYYTAPFIDEKGVSLNATWPASIANGSSFSARKVMLGSKLKDDLPHIPGLREASGKGIYWRPWCDGFEHCDQTMGILGNLSDAYDSWSAVFSAYNITVYNNDVLNITRDQSGHDVHDQAVQKVFDIFRVRMIRGKIYTTTPGLRTMVKGIWGVGEANSDNGTNALRAVASGKKAAVSCHVELATEELAQIGSNLTKRTVCQTWTTWNVDEP</sequence>
<proteinExistence type="predicted"/>
<dbReference type="GeneID" id="98161029"/>
<comment type="caution">
    <text evidence="1">The sequence shown here is derived from an EMBL/GenBank/DDBJ whole genome shotgun (WGS) entry which is preliminary data.</text>
</comment>
<evidence type="ECO:0008006" key="3">
    <source>
        <dbReference type="Google" id="ProtNLM"/>
    </source>
</evidence>
<dbReference type="EMBL" id="JBFXLR010000026">
    <property type="protein sequence ID" value="KAL2848202.1"/>
    <property type="molecule type" value="Genomic_DNA"/>
</dbReference>